<dbReference type="GO" id="GO:0008745">
    <property type="term" value="F:N-acetylmuramoyl-L-alanine amidase activity"/>
    <property type="evidence" value="ECO:0007669"/>
    <property type="project" value="UniProtKB-EC"/>
</dbReference>
<keyword evidence="3" id="KW-0378">Hydrolase</keyword>
<feature type="domain" description="MurNAc-LAA" evidence="5">
    <location>
        <begin position="241"/>
        <end position="396"/>
    </location>
</feature>
<dbReference type="InterPro" id="IPR021731">
    <property type="entry name" value="AMIN_dom"/>
</dbReference>
<dbReference type="SUPFAM" id="SSF53187">
    <property type="entry name" value="Zn-dependent exopeptidases"/>
    <property type="match status" value="1"/>
</dbReference>
<dbReference type="EC" id="3.5.1.28" evidence="2"/>
<dbReference type="Gene3D" id="3.40.630.40">
    <property type="entry name" value="Zn-dependent exopeptidases"/>
    <property type="match status" value="1"/>
</dbReference>
<dbReference type="RefSeq" id="WP_132546165.1">
    <property type="nucleotide sequence ID" value="NZ_SLWW01000013.1"/>
</dbReference>
<protein>
    <recommendedName>
        <fullName evidence="2">N-acetylmuramoyl-L-alanine amidase</fullName>
        <ecNumber evidence="2">3.5.1.28</ecNumber>
    </recommendedName>
</protein>
<dbReference type="PANTHER" id="PTHR30404:SF0">
    <property type="entry name" value="N-ACETYLMURAMOYL-L-ALANINE AMIDASE AMIC"/>
    <property type="match status" value="1"/>
</dbReference>
<comment type="caution">
    <text evidence="6">The sequence shown here is derived from an EMBL/GenBank/DDBJ whole genome shotgun (WGS) entry which is preliminary data.</text>
</comment>
<evidence type="ECO:0000313" key="7">
    <source>
        <dbReference type="Proteomes" id="UP000295142"/>
    </source>
</evidence>
<name>A0A4R2KAK7_9RHOB</name>
<evidence type="ECO:0000256" key="1">
    <source>
        <dbReference type="ARBA" id="ARBA00001561"/>
    </source>
</evidence>
<evidence type="ECO:0000256" key="3">
    <source>
        <dbReference type="ARBA" id="ARBA00022801"/>
    </source>
</evidence>
<dbReference type="EMBL" id="SLWW01000013">
    <property type="protein sequence ID" value="TCO69794.1"/>
    <property type="molecule type" value="Genomic_DNA"/>
</dbReference>
<dbReference type="SMART" id="SM00646">
    <property type="entry name" value="Ami_3"/>
    <property type="match status" value="1"/>
</dbReference>
<dbReference type="GO" id="GO:0009253">
    <property type="term" value="P:peptidoglycan catabolic process"/>
    <property type="evidence" value="ECO:0007669"/>
    <property type="project" value="InterPro"/>
</dbReference>
<evidence type="ECO:0000259" key="5">
    <source>
        <dbReference type="SMART" id="SM00646"/>
    </source>
</evidence>
<feature type="signal peptide" evidence="4">
    <location>
        <begin position="1"/>
        <end position="26"/>
    </location>
</feature>
<gene>
    <name evidence="6" type="ORF">EV655_11380</name>
</gene>
<feature type="chain" id="PRO_5020680146" description="N-acetylmuramoyl-L-alanine amidase" evidence="4">
    <location>
        <begin position="27"/>
        <end position="411"/>
    </location>
</feature>
<evidence type="ECO:0000256" key="2">
    <source>
        <dbReference type="ARBA" id="ARBA00011901"/>
    </source>
</evidence>
<accession>A0A4R2KAK7</accession>
<dbReference type="Pfam" id="PF11741">
    <property type="entry name" value="AMIN"/>
    <property type="match status" value="1"/>
</dbReference>
<dbReference type="GO" id="GO:0030288">
    <property type="term" value="C:outer membrane-bounded periplasmic space"/>
    <property type="evidence" value="ECO:0007669"/>
    <property type="project" value="TreeGrafter"/>
</dbReference>
<comment type="catalytic activity">
    <reaction evidence="1">
        <text>Hydrolyzes the link between N-acetylmuramoyl residues and L-amino acid residues in certain cell-wall glycopeptides.</text>
        <dbReference type="EC" id="3.5.1.28"/>
    </reaction>
</comment>
<dbReference type="InterPro" id="IPR050695">
    <property type="entry name" value="N-acetylmuramoyl_amidase_3"/>
</dbReference>
<keyword evidence="7" id="KW-1185">Reference proteome</keyword>
<dbReference type="CDD" id="cd02696">
    <property type="entry name" value="MurNAc-LAA"/>
    <property type="match status" value="1"/>
</dbReference>
<keyword evidence="4" id="KW-0732">Signal</keyword>
<proteinExistence type="predicted"/>
<dbReference type="AlphaFoldDB" id="A0A4R2KAK7"/>
<dbReference type="Pfam" id="PF01520">
    <property type="entry name" value="Amidase_3"/>
    <property type="match status" value="1"/>
</dbReference>
<reference evidence="6 7" key="1">
    <citation type="submission" date="2019-03" db="EMBL/GenBank/DDBJ databases">
        <title>Genomic Encyclopedia of Type Strains, Phase IV (KMG-IV): sequencing the most valuable type-strain genomes for metagenomic binning, comparative biology and taxonomic classification.</title>
        <authorList>
            <person name="Goeker M."/>
        </authorList>
    </citation>
    <scope>NUCLEOTIDE SEQUENCE [LARGE SCALE GENOMIC DNA]</scope>
    <source>
        <strain evidence="6 7">DSM 4868</strain>
    </source>
</reference>
<dbReference type="InterPro" id="IPR002508">
    <property type="entry name" value="MurNAc-LAA_cat"/>
</dbReference>
<evidence type="ECO:0000256" key="4">
    <source>
        <dbReference type="SAM" id="SignalP"/>
    </source>
</evidence>
<evidence type="ECO:0000313" key="6">
    <source>
        <dbReference type="EMBL" id="TCO69794.1"/>
    </source>
</evidence>
<dbReference type="OrthoDB" id="9806267at2"/>
<dbReference type="Gene3D" id="2.60.40.3500">
    <property type="match status" value="1"/>
</dbReference>
<organism evidence="6 7">
    <name type="scientific">Rhodovulum euryhalinum</name>
    <dbReference type="NCBI Taxonomy" id="35805"/>
    <lineage>
        <taxon>Bacteria</taxon>
        <taxon>Pseudomonadati</taxon>
        <taxon>Pseudomonadota</taxon>
        <taxon>Alphaproteobacteria</taxon>
        <taxon>Rhodobacterales</taxon>
        <taxon>Paracoccaceae</taxon>
        <taxon>Rhodovulum</taxon>
    </lineage>
</organism>
<dbReference type="Proteomes" id="UP000295142">
    <property type="component" value="Unassembled WGS sequence"/>
</dbReference>
<sequence length="411" mass="43846">MNHRLSLFRLVAAILVCLAVVPRASAQDLSALARPDMAASAVREAGAGISLALDLSLPVPFRVYTLDGPPRLVADFREVDWGGADPAGLIATERVRAARAGTVRPGWSRLVLDLTGPFAIEAAVMARDPDTGRARLTVRLAPADPDAFAARSRVPEAALWGLPRAETLPPPQRRQDGTRPLRIVVDPGHGGIDPGAERDGLRESELMLTFARELAEALIRLGHEPVLTRDGDHFVALETRIDIARAARADVFLSLHADALADGHATGATVYTLSETASDEASALLAERHDRDALLAGVDLTDQDDEIATVLMELARTETAPRSDRLADALVEGLRASVGRLHKRPRLSAGFSVLKSPDIPSVLVELGFLSSETDRRNLASPDWRARAVSGIAGALEAWAAADAAQAGLLRR</sequence>
<dbReference type="PANTHER" id="PTHR30404">
    <property type="entry name" value="N-ACETYLMURAMOYL-L-ALANINE AMIDASE"/>
    <property type="match status" value="1"/>
</dbReference>